<reference evidence="2 3" key="1">
    <citation type="submission" date="2020-02" db="EMBL/GenBank/DDBJ databases">
        <title>Shewanella WXL01 sp. nov., a marine bacterium isolated from green algae in Luhuitou Fringing Reef (Northern South China Sea).</title>
        <authorList>
            <person name="Wang X."/>
        </authorList>
    </citation>
    <scope>NUCLEOTIDE SEQUENCE [LARGE SCALE GENOMIC DNA]</scope>
    <source>
        <strain evidence="2 3">MCCC 1A01895</strain>
    </source>
</reference>
<dbReference type="EMBL" id="JAAIKR010000015">
    <property type="protein sequence ID" value="MBR9729063.1"/>
    <property type="molecule type" value="Genomic_DNA"/>
</dbReference>
<keyword evidence="1" id="KW-0812">Transmembrane</keyword>
<evidence type="ECO:0008006" key="4">
    <source>
        <dbReference type="Google" id="ProtNLM"/>
    </source>
</evidence>
<sequence>MIKQYDAEQGIIKVYVRIISVSILLIVLGVLSYRHFNTLPNFVSQSLAIEHKRLLNILAMVRSQWLSKGRPNTLLLNWDTLASNMLDDNKGANALSGNNRNGTQSEIRLVGENGNRIRLSKQGWPLLESNDKTGCYRLWHQLLASRTDELTVTYNDKNQVCHYQSANFDSVSYQALSGRVIYFKGR</sequence>
<keyword evidence="3" id="KW-1185">Reference proteome</keyword>
<protein>
    <recommendedName>
        <fullName evidence="4">MSHA biogenesis protein MshF</fullName>
    </recommendedName>
</protein>
<dbReference type="Proteomes" id="UP000811844">
    <property type="component" value="Unassembled WGS sequence"/>
</dbReference>
<keyword evidence="1" id="KW-0472">Membrane</keyword>
<accession>A0ABS5I5F6</accession>
<dbReference type="RefSeq" id="WP_153665611.1">
    <property type="nucleotide sequence ID" value="NZ_JAAIKR010000015.1"/>
</dbReference>
<gene>
    <name evidence="2" type="ORF">G3R48_13875</name>
</gene>
<keyword evidence="1" id="KW-1133">Transmembrane helix</keyword>
<proteinExistence type="predicted"/>
<comment type="caution">
    <text evidence="2">The sequence shown here is derived from an EMBL/GenBank/DDBJ whole genome shotgun (WGS) entry which is preliminary data.</text>
</comment>
<evidence type="ECO:0000313" key="3">
    <source>
        <dbReference type="Proteomes" id="UP000811844"/>
    </source>
</evidence>
<organism evidence="2 3">
    <name type="scientific">Shewanella intestini</name>
    <dbReference type="NCBI Taxonomy" id="2017544"/>
    <lineage>
        <taxon>Bacteria</taxon>
        <taxon>Pseudomonadati</taxon>
        <taxon>Pseudomonadota</taxon>
        <taxon>Gammaproteobacteria</taxon>
        <taxon>Alteromonadales</taxon>
        <taxon>Shewanellaceae</taxon>
        <taxon>Shewanella</taxon>
    </lineage>
</organism>
<name>A0ABS5I5F6_9GAMM</name>
<feature type="transmembrane region" description="Helical" evidence="1">
    <location>
        <begin position="12"/>
        <end position="33"/>
    </location>
</feature>
<evidence type="ECO:0000256" key="1">
    <source>
        <dbReference type="SAM" id="Phobius"/>
    </source>
</evidence>
<evidence type="ECO:0000313" key="2">
    <source>
        <dbReference type="EMBL" id="MBR9729063.1"/>
    </source>
</evidence>